<keyword evidence="1" id="KW-0732">Signal</keyword>
<feature type="signal peptide" evidence="1">
    <location>
        <begin position="1"/>
        <end position="22"/>
    </location>
</feature>
<organism evidence="2">
    <name type="scientific">Ixodes ricinus</name>
    <name type="common">Common tick</name>
    <name type="synonym">Acarus ricinus</name>
    <dbReference type="NCBI Taxonomy" id="34613"/>
    <lineage>
        <taxon>Eukaryota</taxon>
        <taxon>Metazoa</taxon>
        <taxon>Ecdysozoa</taxon>
        <taxon>Arthropoda</taxon>
        <taxon>Chelicerata</taxon>
        <taxon>Arachnida</taxon>
        <taxon>Acari</taxon>
        <taxon>Parasitiformes</taxon>
        <taxon>Ixodida</taxon>
        <taxon>Ixodoidea</taxon>
        <taxon>Ixodidae</taxon>
        <taxon>Ixodinae</taxon>
        <taxon>Ixodes</taxon>
    </lineage>
</organism>
<name>A0A0K8RM65_IXORI</name>
<dbReference type="Pfam" id="PF02098">
    <property type="entry name" value="His_binding"/>
    <property type="match status" value="1"/>
</dbReference>
<protein>
    <submittedName>
        <fullName evidence="2">Putative salivary lipocalin</fullName>
    </submittedName>
</protein>
<dbReference type="SUPFAM" id="SSF50814">
    <property type="entry name" value="Lipocalins"/>
    <property type="match status" value="1"/>
</dbReference>
<dbReference type="InterPro" id="IPR002970">
    <property type="entry name" value="Tick_his-bd"/>
</dbReference>
<accession>A0A0K8RM65</accession>
<dbReference type="GO" id="GO:0043176">
    <property type="term" value="F:amine binding"/>
    <property type="evidence" value="ECO:0007669"/>
    <property type="project" value="InterPro"/>
</dbReference>
<evidence type="ECO:0000313" key="2">
    <source>
        <dbReference type="EMBL" id="JAA72181.1"/>
    </source>
</evidence>
<dbReference type="EMBL" id="GADI01001627">
    <property type="protein sequence ID" value="JAA72181.1"/>
    <property type="molecule type" value="mRNA"/>
</dbReference>
<dbReference type="Gene3D" id="2.40.128.20">
    <property type="match status" value="1"/>
</dbReference>
<sequence>MEISVVVHILVLVFFLAVQVTGKCRKELFSQRLGRYPDAWRILGNLEQQFFLAYYSHSSETGSHLRCLRTIRRTEDVSVPWTTSLVYGYTSDNSTLLSGTVKVGIKKTNESYVFDDAFNTRYPEKVKEGEYIFKYDVSEIIYTNFKTCIVIYSELLGYQVWVAGKNPVGTSGLPYLCTFLYETCAGRKKNWAYDWTICPRIKSKDPKTVPNRRDSLKL</sequence>
<reference evidence="2" key="1">
    <citation type="submission" date="2012-12" db="EMBL/GenBank/DDBJ databases">
        <title>Identification and characterization of a phenylalanine ammonia-lyase gene family in Isatis indigotica Fort.</title>
        <authorList>
            <person name="Liu Q."/>
            <person name="Chen J."/>
            <person name="Zhou X."/>
            <person name="Di P."/>
            <person name="Xiao Y."/>
            <person name="Xuan H."/>
            <person name="Zhang L."/>
            <person name="Chen W."/>
        </authorList>
    </citation>
    <scope>NUCLEOTIDE SEQUENCE</scope>
    <source>
        <tissue evidence="2">Salivary gland</tissue>
    </source>
</reference>
<evidence type="ECO:0000256" key="1">
    <source>
        <dbReference type="SAM" id="SignalP"/>
    </source>
</evidence>
<feature type="chain" id="PRO_5005518853" evidence="1">
    <location>
        <begin position="23"/>
        <end position="218"/>
    </location>
</feature>
<dbReference type="InterPro" id="IPR012674">
    <property type="entry name" value="Calycin"/>
</dbReference>
<dbReference type="AlphaFoldDB" id="A0A0K8RM65"/>
<dbReference type="GO" id="GO:0030682">
    <property type="term" value="P:symbiont-mediated perturbation of host defenses"/>
    <property type="evidence" value="ECO:0007669"/>
    <property type="project" value="InterPro"/>
</dbReference>
<proteinExistence type="evidence at transcript level"/>